<protein>
    <submittedName>
        <fullName evidence="1">Uncharacterized protein</fullName>
    </submittedName>
</protein>
<gene>
    <name evidence="1" type="ORF">S06H3_38346</name>
</gene>
<sequence length="269" mass="30240">EVEITNMLAERVQTVHIETMCLGETQNGRWATIPRDSKMSEKLKAWSCLDWVTVDKKRLDVQPLAKDKVHIKIKVPLRARGFYGMVIIVRSEPIRTEKANIAVVLRFLVPVLVEIQGRPPRQKIDLVNINMQFLEQSEKNPATTLVSMNIANKGRTYSGLKGNVNVMRQAGGHWQRVAAAEFREVGIIPGVELNLKSDLERRLPSGKYKLRGTLYVDGRRIKPFIKEMDFIGDPTVTKAAADIPLILDPSILSVKAVPRGTRTAAIKIQ</sequence>
<accession>X1P0E6</accession>
<evidence type="ECO:0000313" key="1">
    <source>
        <dbReference type="EMBL" id="GAI35921.1"/>
    </source>
</evidence>
<feature type="non-terminal residue" evidence="1">
    <location>
        <position position="1"/>
    </location>
</feature>
<feature type="non-terminal residue" evidence="1">
    <location>
        <position position="269"/>
    </location>
</feature>
<organism evidence="1">
    <name type="scientific">marine sediment metagenome</name>
    <dbReference type="NCBI Taxonomy" id="412755"/>
    <lineage>
        <taxon>unclassified sequences</taxon>
        <taxon>metagenomes</taxon>
        <taxon>ecological metagenomes</taxon>
    </lineage>
</organism>
<name>X1P0E6_9ZZZZ</name>
<proteinExistence type="predicted"/>
<dbReference type="AlphaFoldDB" id="X1P0E6"/>
<comment type="caution">
    <text evidence="1">The sequence shown here is derived from an EMBL/GenBank/DDBJ whole genome shotgun (WGS) entry which is preliminary data.</text>
</comment>
<reference evidence="1" key="1">
    <citation type="journal article" date="2014" name="Front. Microbiol.">
        <title>High frequency of phylogenetically diverse reductive dehalogenase-homologous genes in deep subseafloor sedimentary metagenomes.</title>
        <authorList>
            <person name="Kawai M."/>
            <person name="Futagami T."/>
            <person name="Toyoda A."/>
            <person name="Takaki Y."/>
            <person name="Nishi S."/>
            <person name="Hori S."/>
            <person name="Arai W."/>
            <person name="Tsubouchi T."/>
            <person name="Morono Y."/>
            <person name="Uchiyama I."/>
            <person name="Ito T."/>
            <person name="Fujiyama A."/>
            <person name="Inagaki F."/>
            <person name="Takami H."/>
        </authorList>
    </citation>
    <scope>NUCLEOTIDE SEQUENCE</scope>
    <source>
        <strain evidence="1">Expedition CK06-06</strain>
    </source>
</reference>
<dbReference type="EMBL" id="BARV01023366">
    <property type="protein sequence ID" value="GAI35921.1"/>
    <property type="molecule type" value="Genomic_DNA"/>
</dbReference>